<organism evidence="1 2">
    <name type="scientific">Tunturiibacter empetritectus</name>
    <dbReference type="NCBI Taxonomy" id="3069691"/>
    <lineage>
        <taxon>Bacteria</taxon>
        <taxon>Pseudomonadati</taxon>
        <taxon>Acidobacteriota</taxon>
        <taxon>Terriglobia</taxon>
        <taxon>Terriglobales</taxon>
        <taxon>Acidobacteriaceae</taxon>
        <taxon>Tunturiibacter</taxon>
    </lineage>
</organism>
<dbReference type="Proteomes" id="UP000568106">
    <property type="component" value="Unassembled WGS sequence"/>
</dbReference>
<comment type="caution">
    <text evidence="1">The sequence shown here is derived from an EMBL/GenBank/DDBJ whole genome shotgun (WGS) entry which is preliminary data.</text>
</comment>
<dbReference type="Gene3D" id="3.30.420.40">
    <property type="match status" value="1"/>
</dbReference>
<dbReference type="InterPro" id="IPR043129">
    <property type="entry name" value="ATPase_NBD"/>
</dbReference>
<name>A0A7W8IJ36_9BACT</name>
<gene>
    <name evidence="1" type="ORF">HDF09_002781</name>
</gene>
<evidence type="ECO:0000313" key="1">
    <source>
        <dbReference type="EMBL" id="MBB5318095.1"/>
    </source>
</evidence>
<dbReference type="AlphaFoldDB" id="A0A7W8IJ36"/>
<reference evidence="1" key="1">
    <citation type="submission" date="2020-08" db="EMBL/GenBank/DDBJ databases">
        <title>Genomic Encyclopedia of Type Strains, Phase IV (KMG-V): Genome sequencing to study the core and pangenomes of soil and plant-associated prokaryotes.</title>
        <authorList>
            <person name="Whitman W."/>
        </authorList>
    </citation>
    <scope>NUCLEOTIDE SEQUENCE [LARGE SCALE GENOMIC DNA]</scope>
    <source>
        <strain evidence="1">M8UP27</strain>
    </source>
</reference>
<dbReference type="Pfam" id="PF00480">
    <property type="entry name" value="ROK"/>
    <property type="match status" value="1"/>
</dbReference>
<dbReference type="EMBL" id="JACHDY010000003">
    <property type="protein sequence ID" value="MBB5318095.1"/>
    <property type="molecule type" value="Genomic_DNA"/>
</dbReference>
<keyword evidence="1" id="KW-0418">Kinase</keyword>
<dbReference type="InterPro" id="IPR000600">
    <property type="entry name" value="ROK"/>
</dbReference>
<keyword evidence="1" id="KW-0808">Transferase</keyword>
<keyword evidence="2" id="KW-1185">Reference proteome</keyword>
<sequence length="137" mass="15110">MPAAEILPNNCDLYALPWKGRTVEEFISTRGIMKLHEDRSGRYRSVKEIAVKSNFDAVAADTMLAFGKELRLAIEIYLLPFAPDAIILGGSISRSSETFLPAMRSGPLGLAGVLKISSHFENTALLGAMADWLRRRD</sequence>
<protein>
    <submittedName>
        <fullName evidence="1">NBD/HSP70 family sugar kinase</fullName>
    </submittedName>
</protein>
<evidence type="ECO:0000313" key="2">
    <source>
        <dbReference type="Proteomes" id="UP000568106"/>
    </source>
</evidence>
<dbReference type="GO" id="GO:0016301">
    <property type="term" value="F:kinase activity"/>
    <property type="evidence" value="ECO:0007669"/>
    <property type="project" value="UniProtKB-KW"/>
</dbReference>
<dbReference type="SUPFAM" id="SSF53067">
    <property type="entry name" value="Actin-like ATPase domain"/>
    <property type="match status" value="1"/>
</dbReference>
<accession>A0A7W8IJ36</accession>
<proteinExistence type="predicted"/>